<feature type="active site" description="Cysteine sulfenic acid (-SOH) intermediate; for peroxidase activity" evidence="11">
    <location>
        <position position="45"/>
    </location>
</feature>
<evidence type="ECO:0000313" key="14">
    <source>
        <dbReference type="Proteomes" id="UP000218209"/>
    </source>
</evidence>
<dbReference type="Gene3D" id="3.40.30.10">
    <property type="entry name" value="Glutaredoxin"/>
    <property type="match status" value="1"/>
</dbReference>
<evidence type="ECO:0000313" key="13">
    <source>
        <dbReference type="EMBL" id="OSX72151.1"/>
    </source>
</evidence>
<dbReference type="SUPFAM" id="SSF52833">
    <property type="entry name" value="Thioredoxin-like"/>
    <property type="match status" value="1"/>
</dbReference>
<dbReference type="GO" id="GO:0008379">
    <property type="term" value="F:thioredoxin peroxidase activity"/>
    <property type="evidence" value="ECO:0007669"/>
    <property type="project" value="TreeGrafter"/>
</dbReference>
<evidence type="ECO:0000256" key="8">
    <source>
        <dbReference type="ARBA" id="ARBA00032824"/>
    </source>
</evidence>
<evidence type="ECO:0000259" key="12">
    <source>
        <dbReference type="PROSITE" id="PS51352"/>
    </source>
</evidence>
<dbReference type="InterPro" id="IPR036249">
    <property type="entry name" value="Thioredoxin-like_sf"/>
</dbReference>
<comment type="subunit">
    <text evidence="1">Monomer.</text>
</comment>
<dbReference type="PANTHER" id="PTHR42801:SF4">
    <property type="entry name" value="AHPC_TSA FAMILY PROTEIN"/>
    <property type="match status" value="1"/>
</dbReference>
<evidence type="ECO:0000256" key="6">
    <source>
        <dbReference type="ARBA" id="ARBA00023157"/>
    </source>
</evidence>
<comment type="catalytic activity">
    <reaction evidence="10">
        <text>a hydroperoxide + [thioredoxin]-dithiol = an alcohol + [thioredoxin]-disulfide + H2O</text>
        <dbReference type="Rhea" id="RHEA:62620"/>
        <dbReference type="Rhea" id="RHEA-COMP:10698"/>
        <dbReference type="Rhea" id="RHEA-COMP:10700"/>
        <dbReference type="ChEBI" id="CHEBI:15377"/>
        <dbReference type="ChEBI" id="CHEBI:29950"/>
        <dbReference type="ChEBI" id="CHEBI:30879"/>
        <dbReference type="ChEBI" id="CHEBI:35924"/>
        <dbReference type="ChEBI" id="CHEBI:50058"/>
        <dbReference type="EC" id="1.11.1.24"/>
    </reaction>
</comment>
<dbReference type="Proteomes" id="UP000218209">
    <property type="component" value="Unassembled WGS sequence"/>
</dbReference>
<reference evidence="13 14" key="1">
    <citation type="submission" date="2017-03" db="EMBL/GenBank/DDBJ databases">
        <title>WGS assembly of Porphyra umbilicalis.</title>
        <authorList>
            <person name="Brawley S.H."/>
            <person name="Blouin N.A."/>
            <person name="Ficko-Blean E."/>
            <person name="Wheeler G.L."/>
            <person name="Lohr M."/>
            <person name="Goodson H.V."/>
            <person name="Jenkins J.W."/>
            <person name="Blaby-Haas C.E."/>
            <person name="Helliwell K.E."/>
            <person name="Chan C."/>
            <person name="Marriage T."/>
            <person name="Bhattacharya D."/>
            <person name="Klein A.S."/>
            <person name="Badis Y."/>
            <person name="Brodie J."/>
            <person name="Cao Y."/>
            <person name="Collen J."/>
            <person name="Dittami S.M."/>
            <person name="Gachon C.M."/>
            <person name="Green B.R."/>
            <person name="Karpowicz S."/>
            <person name="Kim J.W."/>
            <person name="Kudahl U."/>
            <person name="Lin S."/>
            <person name="Michel G."/>
            <person name="Mittag M."/>
            <person name="Olson B.J."/>
            <person name="Pangilinan J."/>
            <person name="Peng Y."/>
            <person name="Qiu H."/>
            <person name="Shu S."/>
            <person name="Singer J.T."/>
            <person name="Smith A.G."/>
            <person name="Sprecher B.N."/>
            <person name="Wagner V."/>
            <person name="Wang W."/>
            <person name="Wang Z.-Y."/>
            <person name="Yan J."/>
            <person name="Yarish C."/>
            <person name="Zoeuner-Riek S."/>
            <person name="Zhuang Y."/>
            <person name="Zou Y."/>
            <person name="Lindquist E.A."/>
            <person name="Grimwood J."/>
            <person name="Barry K."/>
            <person name="Rokhsar D.S."/>
            <person name="Schmutz J."/>
            <person name="Stiller J.W."/>
            <person name="Grossman A.R."/>
            <person name="Prochnik S.E."/>
        </authorList>
    </citation>
    <scope>NUCLEOTIDE SEQUENCE [LARGE SCALE GENOMIC DNA]</scope>
    <source>
        <strain evidence="13">4086291</strain>
    </source>
</reference>
<accession>A0A1X6NU63</accession>
<keyword evidence="14" id="KW-1185">Reference proteome</keyword>
<evidence type="ECO:0000256" key="1">
    <source>
        <dbReference type="ARBA" id="ARBA00011245"/>
    </source>
</evidence>
<dbReference type="InterPro" id="IPR050924">
    <property type="entry name" value="Peroxiredoxin_BCP/PrxQ"/>
</dbReference>
<sequence length="152" mass="15633">MVAEGDRAPDFTVTDSDGGTFKLSAVTPGRPVVLYFYPRSFTPGCTAQACAFRDAAADFGALDATIVGISGDASQAAFKTAHRLPFTLVSDADGALRKLYAVPSTLWVLPGRVTYVIDGGGVVVRVISGQLDVPGHVSGAKEALAALKASAT</sequence>
<feature type="domain" description="Thioredoxin" evidence="12">
    <location>
        <begin position="2"/>
        <end position="152"/>
    </location>
</feature>
<dbReference type="AlphaFoldDB" id="A0A1X6NU63"/>
<dbReference type="InterPro" id="IPR024706">
    <property type="entry name" value="Peroxiredoxin_AhpC-typ"/>
</dbReference>
<dbReference type="InterPro" id="IPR013766">
    <property type="entry name" value="Thioredoxin_domain"/>
</dbReference>
<evidence type="ECO:0000256" key="5">
    <source>
        <dbReference type="ARBA" id="ARBA00023002"/>
    </source>
</evidence>
<dbReference type="GO" id="GO:0005737">
    <property type="term" value="C:cytoplasm"/>
    <property type="evidence" value="ECO:0007669"/>
    <property type="project" value="TreeGrafter"/>
</dbReference>
<evidence type="ECO:0000256" key="7">
    <source>
        <dbReference type="ARBA" id="ARBA00023284"/>
    </source>
</evidence>
<dbReference type="Pfam" id="PF00578">
    <property type="entry name" value="AhpC-TSA"/>
    <property type="match status" value="1"/>
</dbReference>
<dbReference type="CDD" id="cd03017">
    <property type="entry name" value="PRX_BCP"/>
    <property type="match status" value="1"/>
</dbReference>
<dbReference type="PIRSF" id="PIRSF000239">
    <property type="entry name" value="AHPC"/>
    <property type="match status" value="1"/>
</dbReference>
<dbReference type="EC" id="1.11.1.24" evidence="2"/>
<dbReference type="PROSITE" id="PS51352">
    <property type="entry name" value="THIOREDOXIN_2"/>
    <property type="match status" value="1"/>
</dbReference>
<dbReference type="OrthoDB" id="338622at2759"/>
<evidence type="ECO:0000256" key="11">
    <source>
        <dbReference type="PIRSR" id="PIRSR000239-1"/>
    </source>
</evidence>
<evidence type="ECO:0000256" key="2">
    <source>
        <dbReference type="ARBA" id="ARBA00013017"/>
    </source>
</evidence>
<dbReference type="EMBL" id="KV919080">
    <property type="protein sequence ID" value="OSX72151.1"/>
    <property type="molecule type" value="Genomic_DNA"/>
</dbReference>
<proteinExistence type="inferred from homology"/>
<evidence type="ECO:0000256" key="3">
    <source>
        <dbReference type="ARBA" id="ARBA00022559"/>
    </source>
</evidence>
<dbReference type="InterPro" id="IPR000866">
    <property type="entry name" value="AhpC/TSA"/>
</dbReference>
<evidence type="ECO:0000256" key="10">
    <source>
        <dbReference type="ARBA" id="ARBA00049091"/>
    </source>
</evidence>
<dbReference type="PANTHER" id="PTHR42801">
    <property type="entry name" value="THIOREDOXIN-DEPENDENT PEROXIDE REDUCTASE"/>
    <property type="match status" value="1"/>
</dbReference>
<keyword evidence="6" id="KW-1015">Disulfide bond</keyword>
<keyword evidence="4" id="KW-0049">Antioxidant</keyword>
<gene>
    <name evidence="13" type="ORF">BU14_0463s0013</name>
</gene>
<evidence type="ECO:0000256" key="9">
    <source>
        <dbReference type="ARBA" id="ARBA00038489"/>
    </source>
</evidence>
<keyword evidence="7" id="KW-0676">Redox-active center</keyword>
<evidence type="ECO:0000256" key="4">
    <source>
        <dbReference type="ARBA" id="ARBA00022862"/>
    </source>
</evidence>
<keyword evidence="3" id="KW-0575">Peroxidase</keyword>
<name>A0A1X6NU63_PORUM</name>
<protein>
    <recommendedName>
        <fullName evidence="2">thioredoxin-dependent peroxiredoxin</fullName>
        <ecNumber evidence="2">1.11.1.24</ecNumber>
    </recommendedName>
    <alternativeName>
        <fullName evidence="8">Thioredoxin peroxidase</fullName>
    </alternativeName>
</protein>
<comment type="similarity">
    <text evidence="9">Belongs to the peroxiredoxin family. BCP/PrxQ subfamily.</text>
</comment>
<organism evidence="13 14">
    <name type="scientific">Porphyra umbilicalis</name>
    <name type="common">Purple laver</name>
    <name type="synonym">Red alga</name>
    <dbReference type="NCBI Taxonomy" id="2786"/>
    <lineage>
        <taxon>Eukaryota</taxon>
        <taxon>Rhodophyta</taxon>
        <taxon>Bangiophyceae</taxon>
        <taxon>Bangiales</taxon>
        <taxon>Bangiaceae</taxon>
        <taxon>Porphyra</taxon>
    </lineage>
</organism>
<keyword evidence="5" id="KW-0560">Oxidoreductase</keyword>
<dbReference type="GO" id="GO:0034599">
    <property type="term" value="P:cellular response to oxidative stress"/>
    <property type="evidence" value="ECO:0007669"/>
    <property type="project" value="TreeGrafter"/>
</dbReference>
<dbReference type="GO" id="GO:0045454">
    <property type="term" value="P:cell redox homeostasis"/>
    <property type="evidence" value="ECO:0007669"/>
    <property type="project" value="TreeGrafter"/>
</dbReference>